<evidence type="ECO:0000256" key="2">
    <source>
        <dbReference type="RuleBase" id="RU364000"/>
    </source>
</evidence>
<comment type="similarity">
    <text evidence="2">Belongs to the zinc-containing alcohol dehydrogenase family. Quinone oxidoreductase subfamily.</text>
</comment>
<dbReference type="GO" id="GO:0008270">
    <property type="term" value="F:zinc ion binding"/>
    <property type="evidence" value="ECO:0007669"/>
    <property type="project" value="InterPro"/>
</dbReference>
<protein>
    <recommendedName>
        <fullName evidence="2">Zinc-type alcohol dehydrogenase-like protein</fullName>
    </recommendedName>
</protein>
<dbReference type="EMBL" id="VITR01000010">
    <property type="protein sequence ID" value="TWB39758.1"/>
    <property type="molecule type" value="Genomic_DNA"/>
</dbReference>
<dbReference type="NCBIfam" id="TIGR02817">
    <property type="entry name" value="adh_fam_1"/>
    <property type="match status" value="1"/>
</dbReference>
<name>A0A560H0F6_9PROT</name>
<dbReference type="InterPro" id="IPR051603">
    <property type="entry name" value="Zinc-ADH_QOR/CCCR"/>
</dbReference>
<dbReference type="Proteomes" id="UP000315751">
    <property type="component" value="Unassembled WGS sequence"/>
</dbReference>
<keyword evidence="5" id="KW-1185">Reference proteome</keyword>
<accession>A0A560H0F6</accession>
<dbReference type="InterPro" id="IPR036291">
    <property type="entry name" value="NAD(P)-bd_dom_sf"/>
</dbReference>
<dbReference type="GO" id="GO:0016491">
    <property type="term" value="F:oxidoreductase activity"/>
    <property type="evidence" value="ECO:0007669"/>
    <property type="project" value="UniProtKB-KW"/>
</dbReference>
<dbReference type="PANTHER" id="PTHR44154:SF1">
    <property type="entry name" value="QUINONE OXIDOREDUCTASE"/>
    <property type="match status" value="1"/>
</dbReference>
<organism evidence="4 5">
    <name type="scientific">Nitrospirillum amazonense</name>
    <dbReference type="NCBI Taxonomy" id="28077"/>
    <lineage>
        <taxon>Bacteria</taxon>
        <taxon>Pseudomonadati</taxon>
        <taxon>Pseudomonadota</taxon>
        <taxon>Alphaproteobacteria</taxon>
        <taxon>Rhodospirillales</taxon>
        <taxon>Azospirillaceae</taxon>
        <taxon>Nitrospirillum</taxon>
    </lineage>
</organism>
<reference evidence="4 5" key="1">
    <citation type="submission" date="2019-06" db="EMBL/GenBank/DDBJ databases">
        <title>Genomic Encyclopedia of Type Strains, Phase IV (KMG-V): Genome sequencing to study the core and pangenomes of soil and plant-associated prokaryotes.</title>
        <authorList>
            <person name="Whitman W."/>
        </authorList>
    </citation>
    <scope>NUCLEOTIDE SEQUENCE [LARGE SCALE GENOMIC DNA]</scope>
    <source>
        <strain evidence="4 5">BR 11622</strain>
    </source>
</reference>
<sequence length="351" mass="37317">MKAIGYYQNQAIDQADSLVDLEVPTPVATGRDLLVRVEAVSVNPVDTKVRRNAAPVEGTARILGWDAAGTVVAVGPQVTLFKIGDAVFYAGALERPGTNAEFHLVDERLVGSKPASLTVAEAAALPLTTITAWEMLFDRMGVARLPAGAGNDGTAGVLLIVGGAGGVGSIATQLARQLTGLTVIATASRPETRDWSLAMGAHHVIDHRQPLEPQLRAIAPGGATHVMSLTATEQHFPALAALMAPQGKLALIDDPVQLVDITLLKRKSISLHWEFMYTRSMFQTPDMIAQHGLLSEVARLVDAGVLRTTMTQDLGRISADNLRKAHALVESGATRGKLVLSGFWDRCPPRP</sequence>
<gene>
    <name evidence="4" type="ORF">FBZ90_110223</name>
</gene>
<dbReference type="InterPro" id="IPR011032">
    <property type="entry name" value="GroES-like_sf"/>
</dbReference>
<dbReference type="SUPFAM" id="SSF50129">
    <property type="entry name" value="GroES-like"/>
    <property type="match status" value="1"/>
</dbReference>
<keyword evidence="1" id="KW-0521">NADP</keyword>
<dbReference type="Pfam" id="PF08240">
    <property type="entry name" value="ADH_N"/>
    <property type="match status" value="1"/>
</dbReference>
<evidence type="ECO:0000256" key="1">
    <source>
        <dbReference type="ARBA" id="ARBA00022857"/>
    </source>
</evidence>
<feature type="domain" description="Enoyl reductase (ER)" evidence="3">
    <location>
        <begin position="13"/>
        <end position="340"/>
    </location>
</feature>
<dbReference type="OrthoDB" id="9785812at2"/>
<comment type="caution">
    <text evidence="4">The sequence shown here is derived from an EMBL/GenBank/DDBJ whole genome shotgun (WGS) entry which is preliminary data.</text>
</comment>
<evidence type="ECO:0000259" key="3">
    <source>
        <dbReference type="SMART" id="SM00829"/>
    </source>
</evidence>
<evidence type="ECO:0000313" key="4">
    <source>
        <dbReference type="EMBL" id="TWB39758.1"/>
    </source>
</evidence>
<dbReference type="SMART" id="SM00829">
    <property type="entry name" value="PKS_ER"/>
    <property type="match status" value="1"/>
</dbReference>
<evidence type="ECO:0000313" key="5">
    <source>
        <dbReference type="Proteomes" id="UP000315751"/>
    </source>
</evidence>
<dbReference type="InterPro" id="IPR013154">
    <property type="entry name" value="ADH-like_N"/>
</dbReference>
<dbReference type="CDD" id="cd08252">
    <property type="entry name" value="AL_MDR"/>
    <property type="match status" value="1"/>
</dbReference>
<dbReference type="SUPFAM" id="SSF51735">
    <property type="entry name" value="NAD(P)-binding Rossmann-fold domains"/>
    <property type="match status" value="1"/>
</dbReference>
<dbReference type="InterPro" id="IPR020843">
    <property type="entry name" value="ER"/>
</dbReference>
<dbReference type="PANTHER" id="PTHR44154">
    <property type="entry name" value="QUINONE OXIDOREDUCTASE"/>
    <property type="match status" value="1"/>
</dbReference>
<keyword evidence="2" id="KW-0862">Zinc</keyword>
<keyword evidence="2" id="KW-0560">Oxidoreductase</keyword>
<dbReference type="Pfam" id="PF13602">
    <property type="entry name" value="ADH_zinc_N_2"/>
    <property type="match status" value="1"/>
</dbReference>
<keyword evidence="2" id="KW-0479">Metal-binding</keyword>
<dbReference type="RefSeq" id="WP_145734276.1">
    <property type="nucleotide sequence ID" value="NZ_VITR01000010.1"/>
</dbReference>
<proteinExistence type="inferred from homology"/>
<dbReference type="AlphaFoldDB" id="A0A560H0F6"/>
<dbReference type="Gene3D" id="3.90.180.10">
    <property type="entry name" value="Medium-chain alcohol dehydrogenases, catalytic domain"/>
    <property type="match status" value="1"/>
</dbReference>
<dbReference type="Gene3D" id="3.40.50.720">
    <property type="entry name" value="NAD(P)-binding Rossmann-like Domain"/>
    <property type="match status" value="1"/>
</dbReference>
<dbReference type="InterPro" id="IPR014182">
    <property type="entry name" value="ADH_Zn_typ-1"/>
</dbReference>